<organism evidence="1 2">
    <name type="scientific">Umbelopsis ramanniana AG</name>
    <dbReference type="NCBI Taxonomy" id="1314678"/>
    <lineage>
        <taxon>Eukaryota</taxon>
        <taxon>Fungi</taxon>
        <taxon>Fungi incertae sedis</taxon>
        <taxon>Mucoromycota</taxon>
        <taxon>Mucoromycotina</taxon>
        <taxon>Umbelopsidomycetes</taxon>
        <taxon>Umbelopsidales</taxon>
        <taxon>Umbelopsidaceae</taxon>
        <taxon>Umbelopsis</taxon>
    </lineage>
</organism>
<dbReference type="RefSeq" id="XP_051440005.1">
    <property type="nucleotide sequence ID" value="XM_051592708.1"/>
</dbReference>
<dbReference type="EMBL" id="MU621013">
    <property type="protein sequence ID" value="KAI8574999.1"/>
    <property type="molecule type" value="Genomic_DNA"/>
</dbReference>
<dbReference type="GeneID" id="75918050"/>
<reference evidence="1" key="1">
    <citation type="submission" date="2021-06" db="EMBL/GenBank/DDBJ databases">
        <authorList>
            <consortium name="DOE Joint Genome Institute"/>
            <person name="Mondo S.J."/>
            <person name="Amses K.R."/>
            <person name="Simmons D.R."/>
            <person name="Longcore J.E."/>
            <person name="Seto K."/>
            <person name="Alves G.H."/>
            <person name="Bonds A.E."/>
            <person name="Quandt C.A."/>
            <person name="Davis W.J."/>
            <person name="Chang Y."/>
            <person name="Letcher P.M."/>
            <person name="Powell M.J."/>
            <person name="Kuo A."/>
            <person name="Labutti K."/>
            <person name="Pangilinan J."/>
            <person name="Andreopoulos W."/>
            <person name="Tritt A."/>
            <person name="Riley R."/>
            <person name="Hundley H."/>
            <person name="Johnson J."/>
            <person name="Lipzen A."/>
            <person name="Barry K."/>
            <person name="Berbee M.L."/>
            <person name="Buchler N.E."/>
            <person name="Grigoriev I.V."/>
            <person name="Spatafora J.W."/>
            <person name="Stajich J.E."/>
            <person name="James T.Y."/>
        </authorList>
    </citation>
    <scope>NUCLEOTIDE SEQUENCE</scope>
    <source>
        <strain evidence="1">AG</strain>
    </source>
</reference>
<keyword evidence="2" id="KW-1185">Reference proteome</keyword>
<dbReference type="AlphaFoldDB" id="A0AAD5E143"/>
<reference evidence="1" key="2">
    <citation type="journal article" date="2022" name="Proc. Natl. Acad. Sci. U.S.A.">
        <title>Diploid-dominant life cycles characterize the early evolution of Fungi.</title>
        <authorList>
            <person name="Amses K.R."/>
            <person name="Simmons D.R."/>
            <person name="Longcore J.E."/>
            <person name="Mondo S.J."/>
            <person name="Seto K."/>
            <person name="Jeronimo G.H."/>
            <person name="Bonds A.E."/>
            <person name="Quandt C.A."/>
            <person name="Davis W.J."/>
            <person name="Chang Y."/>
            <person name="Federici B.A."/>
            <person name="Kuo A."/>
            <person name="LaButti K."/>
            <person name="Pangilinan J."/>
            <person name="Andreopoulos W."/>
            <person name="Tritt A."/>
            <person name="Riley R."/>
            <person name="Hundley H."/>
            <person name="Johnson J."/>
            <person name="Lipzen A."/>
            <person name="Barry K."/>
            <person name="Lang B.F."/>
            <person name="Cuomo C.A."/>
            <person name="Buchler N.E."/>
            <person name="Grigoriev I.V."/>
            <person name="Spatafora J.W."/>
            <person name="Stajich J.E."/>
            <person name="James T.Y."/>
        </authorList>
    </citation>
    <scope>NUCLEOTIDE SEQUENCE</scope>
    <source>
        <strain evidence="1">AG</strain>
    </source>
</reference>
<accession>A0AAD5E143</accession>
<sequence length="106" mass="10991">MNYASLQPTETSSINFRPCIELYYTCRKRYFTSTSGSQSPAGSGAMFQFSTPGTGSGLSSNFRLLSCSSPSSMFMGVAVSSLSAAIDVVFGGAGSGKDVGRTTGLL</sequence>
<comment type="caution">
    <text evidence="1">The sequence shown here is derived from an EMBL/GenBank/DDBJ whole genome shotgun (WGS) entry which is preliminary data.</text>
</comment>
<evidence type="ECO:0000313" key="2">
    <source>
        <dbReference type="Proteomes" id="UP001206595"/>
    </source>
</evidence>
<dbReference type="Proteomes" id="UP001206595">
    <property type="component" value="Unassembled WGS sequence"/>
</dbReference>
<name>A0AAD5E143_UMBRA</name>
<evidence type="ECO:0000313" key="1">
    <source>
        <dbReference type="EMBL" id="KAI8574999.1"/>
    </source>
</evidence>
<gene>
    <name evidence="1" type="ORF">K450DRAFT_263829</name>
</gene>
<protein>
    <submittedName>
        <fullName evidence="1">Uncharacterized protein</fullName>
    </submittedName>
</protein>
<proteinExistence type="predicted"/>